<gene>
    <name evidence="1" type="ORF">KJB30_10635</name>
</gene>
<proteinExistence type="predicted"/>
<protein>
    <submittedName>
        <fullName evidence="1">Uncharacterized protein</fullName>
    </submittedName>
</protein>
<keyword evidence="2" id="KW-1185">Reference proteome</keyword>
<accession>A0ABS5U975</accession>
<dbReference type="RefSeq" id="WP_214298953.1">
    <property type="nucleotide sequence ID" value="NZ_JAHDYS010000009.1"/>
</dbReference>
<dbReference type="EMBL" id="JAHDYS010000009">
    <property type="protein sequence ID" value="MBT1072243.1"/>
    <property type="molecule type" value="Genomic_DNA"/>
</dbReference>
<dbReference type="Proteomes" id="UP000784128">
    <property type="component" value="Unassembled WGS sequence"/>
</dbReference>
<evidence type="ECO:0000313" key="1">
    <source>
        <dbReference type="EMBL" id="MBT1072243.1"/>
    </source>
</evidence>
<comment type="caution">
    <text evidence="1">The sequence shown here is derived from an EMBL/GenBank/DDBJ whole genome shotgun (WGS) entry which is preliminary data.</text>
</comment>
<sequence length="64" mass="7454">MHDLLPEGEEIRRAVKWISCTMEENPDQPIMPLVQKAIFKFDVSPKDAEFLIRFYTRKEPGSSS</sequence>
<reference evidence="1 2" key="1">
    <citation type="submission" date="2021-05" db="EMBL/GenBank/DDBJ databases">
        <title>The draft genome of Geobacter chapellei DSM 13688.</title>
        <authorList>
            <person name="Xu Z."/>
            <person name="Masuda Y."/>
            <person name="Itoh H."/>
            <person name="Senoo K."/>
        </authorList>
    </citation>
    <scope>NUCLEOTIDE SEQUENCE [LARGE SCALE GENOMIC DNA]</scope>
    <source>
        <strain evidence="1 2">DSM 13688</strain>
    </source>
</reference>
<evidence type="ECO:0000313" key="2">
    <source>
        <dbReference type="Proteomes" id="UP000784128"/>
    </source>
</evidence>
<organism evidence="1 2">
    <name type="scientific">Pelotalea chapellei</name>
    <dbReference type="NCBI Taxonomy" id="44671"/>
    <lineage>
        <taxon>Bacteria</taxon>
        <taxon>Pseudomonadati</taxon>
        <taxon>Thermodesulfobacteriota</taxon>
        <taxon>Desulfuromonadia</taxon>
        <taxon>Geobacterales</taxon>
        <taxon>Geobacteraceae</taxon>
        <taxon>Pelotalea</taxon>
    </lineage>
</organism>
<name>A0ABS5U975_9BACT</name>